<protein>
    <submittedName>
        <fullName evidence="1">Uncharacterized protein</fullName>
    </submittedName>
</protein>
<evidence type="ECO:0000313" key="1">
    <source>
        <dbReference type="EMBL" id="CAF5209378.1"/>
    </source>
</evidence>
<feature type="non-terminal residue" evidence="1">
    <location>
        <position position="1"/>
    </location>
</feature>
<comment type="caution">
    <text evidence="1">The sequence shown here is derived from an EMBL/GenBank/DDBJ whole genome shotgun (WGS) entry which is preliminary data.</text>
</comment>
<proteinExistence type="predicted"/>
<dbReference type="AlphaFoldDB" id="A0A8S3IYL4"/>
<dbReference type="Proteomes" id="UP000676336">
    <property type="component" value="Unassembled WGS sequence"/>
</dbReference>
<sequence length="210" mass="25260">MIYYFEKRHKRILYFYLSAAAQLHALKQLSLIHGKSLDTIQTVRYAFDSNEVFRVPWYKLGGSFINFERPFSIYAFSMDSPEHISINDIGVGPFATNDYTLRFFEHYNHVYNNPLKIVRNYDEYFHALIQTWLTRSRSDQDDSTDWGKDIKEFNDLLKRGEYFPLPYRSVPKPVRTDITERQSEFNPVFPYADHVYDYYRDPNYYRFARG</sequence>
<name>A0A8S3IYL4_9BILA</name>
<gene>
    <name evidence="1" type="ORF">SMN809_LOCUS77879</name>
</gene>
<organism evidence="1 2">
    <name type="scientific">Rotaria magnacalcarata</name>
    <dbReference type="NCBI Taxonomy" id="392030"/>
    <lineage>
        <taxon>Eukaryota</taxon>
        <taxon>Metazoa</taxon>
        <taxon>Spiralia</taxon>
        <taxon>Gnathifera</taxon>
        <taxon>Rotifera</taxon>
        <taxon>Eurotatoria</taxon>
        <taxon>Bdelloidea</taxon>
        <taxon>Philodinida</taxon>
        <taxon>Philodinidae</taxon>
        <taxon>Rotaria</taxon>
    </lineage>
</organism>
<accession>A0A8S3IYL4</accession>
<dbReference type="EMBL" id="CAJOBI010338441">
    <property type="protein sequence ID" value="CAF5209378.1"/>
    <property type="molecule type" value="Genomic_DNA"/>
</dbReference>
<reference evidence="1" key="1">
    <citation type="submission" date="2021-02" db="EMBL/GenBank/DDBJ databases">
        <authorList>
            <person name="Nowell W R."/>
        </authorList>
    </citation>
    <scope>NUCLEOTIDE SEQUENCE</scope>
</reference>
<evidence type="ECO:0000313" key="2">
    <source>
        <dbReference type="Proteomes" id="UP000676336"/>
    </source>
</evidence>